<accession>A0A076FDI0</accession>
<dbReference type="Proteomes" id="UP000028486">
    <property type="component" value="Chromosome"/>
</dbReference>
<keyword evidence="2 6" id="KW-0808">Transferase</keyword>
<evidence type="ECO:0000256" key="4">
    <source>
        <dbReference type="ARBA" id="ARBA00022747"/>
    </source>
</evidence>
<dbReference type="REBASE" id="90590">
    <property type="entry name" value="M.Csp1485ORF1626P"/>
</dbReference>
<evidence type="ECO:0000256" key="1">
    <source>
        <dbReference type="ARBA" id="ARBA00022603"/>
    </source>
</evidence>
<dbReference type="GO" id="GO:0003886">
    <property type="term" value="F:DNA (cytosine-5-)-methyltransferase activity"/>
    <property type="evidence" value="ECO:0007669"/>
    <property type="project" value="UniProtKB-EC"/>
</dbReference>
<dbReference type="RefSeq" id="WP_038455315.1">
    <property type="nucleotide sequence ID" value="NZ_CP009043.1"/>
</dbReference>
<dbReference type="PROSITE" id="PS00094">
    <property type="entry name" value="C5_MTASE_1"/>
    <property type="match status" value="1"/>
</dbReference>
<comment type="catalytic activity">
    <reaction evidence="5 8">
        <text>a 2'-deoxycytidine in DNA + S-adenosyl-L-methionine = a 5-methyl-2'-deoxycytidine in DNA + S-adenosyl-L-homocysteine + H(+)</text>
        <dbReference type="Rhea" id="RHEA:13681"/>
        <dbReference type="Rhea" id="RHEA-COMP:11369"/>
        <dbReference type="Rhea" id="RHEA-COMP:11370"/>
        <dbReference type="ChEBI" id="CHEBI:15378"/>
        <dbReference type="ChEBI" id="CHEBI:57856"/>
        <dbReference type="ChEBI" id="CHEBI:59789"/>
        <dbReference type="ChEBI" id="CHEBI:85452"/>
        <dbReference type="ChEBI" id="CHEBI:85454"/>
        <dbReference type="EC" id="2.1.1.37"/>
    </reaction>
</comment>
<dbReference type="InterPro" id="IPR029063">
    <property type="entry name" value="SAM-dependent_MTases_sf"/>
</dbReference>
<evidence type="ECO:0000256" key="2">
    <source>
        <dbReference type="ARBA" id="ARBA00022679"/>
    </source>
</evidence>
<dbReference type="EMBL" id="CP009043">
    <property type="protein sequence ID" value="AII15442.1"/>
    <property type="molecule type" value="Genomic_DNA"/>
</dbReference>
<evidence type="ECO:0000256" key="5">
    <source>
        <dbReference type="ARBA" id="ARBA00047422"/>
    </source>
</evidence>
<dbReference type="PANTHER" id="PTHR46098:SF1">
    <property type="entry name" value="TRNA (CYTOSINE(38)-C(5))-METHYLTRANSFERASE"/>
    <property type="match status" value="1"/>
</dbReference>
<dbReference type="GO" id="GO:0032259">
    <property type="term" value="P:methylation"/>
    <property type="evidence" value="ECO:0007669"/>
    <property type="project" value="UniProtKB-KW"/>
</dbReference>
<name>A0A076FDI0_9BACT</name>
<dbReference type="EC" id="2.1.1.37" evidence="8"/>
<evidence type="ECO:0000313" key="10">
    <source>
        <dbReference type="Proteomes" id="UP000028486"/>
    </source>
</evidence>
<dbReference type="InterPro" id="IPR001525">
    <property type="entry name" value="C5_MeTfrase"/>
</dbReference>
<gene>
    <name evidence="9" type="ORF">CIG1485E_1626</name>
</gene>
<evidence type="ECO:0000313" key="9">
    <source>
        <dbReference type="EMBL" id="AII15442.1"/>
    </source>
</evidence>
<dbReference type="InterPro" id="IPR050750">
    <property type="entry name" value="C5-MTase"/>
</dbReference>
<reference evidence="10" key="1">
    <citation type="journal article" date="2014" name="Genome Announc.">
        <title>Complete Genome Sequence of Campylobacter iguaniorum Strain 1485ET, Isolated from a Bearded Dragon (Pogona vitticeps).</title>
        <authorList>
            <person name="Gilbert M.J."/>
            <person name="Miller W.G."/>
            <person name="Yee E."/>
            <person name="Kik M."/>
            <person name="Wagenaar J.A."/>
            <person name="Duim B."/>
        </authorList>
    </citation>
    <scope>NUCLEOTIDE SEQUENCE [LARGE SCALE GENOMIC DNA]</scope>
    <source>
        <strain evidence="10">1485E</strain>
    </source>
</reference>
<keyword evidence="4" id="KW-0680">Restriction system</keyword>
<dbReference type="AlphaFoldDB" id="A0A076FDI0"/>
<dbReference type="Gene3D" id="3.40.50.150">
    <property type="entry name" value="Vaccinia Virus protein VP39"/>
    <property type="match status" value="1"/>
</dbReference>
<protein>
    <recommendedName>
        <fullName evidence="8">Cytosine-specific methyltransferase</fullName>
        <ecNumber evidence="8">2.1.1.37</ecNumber>
    </recommendedName>
</protein>
<dbReference type="SUPFAM" id="SSF53335">
    <property type="entry name" value="S-adenosyl-L-methionine-dependent methyltransferases"/>
    <property type="match status" value="1"/>
</dbReference>
<keyword evidence="1 6" id="KW-0489">Methyltransferase</keyword>
<dbReference type="GO" id="GO:0009307">
    <property type="term" value="P:DNA restriction-modification system"/>
    <property type="evidence" value="ECO:0007669"/>
    <property type="project" value="UniProtKB-KW"/>
</dbReference>
<evidence type="ECO:0000256" key="6">
    <source>
        <dbReference type="PROSITE-ProRule" id="PRU01016"/>
    </source>
</evidence>
<dbReference type="eggNOG" id="COG0270">
    <property type="taxonomic scope" value="Bacteria"/>
</dbReference>
<keyword evidence="3 6" id="KW-0949">S-adenosyl-L-methionine</keyword>
<dbReference type="HOGENOM" id="CLU_006958_0_1_7"/>
<proteinExistence type="inferred from homology"/>
<comment type="similarity">
    <text evidence="6 7">Belongs to the class I-like SAM-binding methyltransferase superfamily. C5-methyltransferase family.</text>
</comment>
<evidence type="ECO:0000256" key="3">
    <source>
        <dbReference type="ARBA" id="ARBA00022691"/>
    </source>
</evidence>
<dbReference type="KEGG" id="caj:CIG1485E_1626"/>
<sequence length="316" mass="36050">MTFIDFCAGIGGGRLGLELNGLKCLAFSEIDKEAINTYTTFYNTKSELNLGDITAINPQNLIDFDILISGFPCQSFSINGKREGLQNQEKGQIIFYIVDILKAKKPSFFILENVKGLVNHDKGRTLKIINELLLDCGYKVSYKVLNSKKFGLAQSRERIYFIGIRNDIEKNFSFDDLVEKQSELKDFLSPKVENKFDKQSPTFVKYINNKYNKNRINLSEILADDFVIVDTRQSDLRIYKDTCPTLRRDRQGILYVFQGELYKLSSIEALKLQGFDKLTNLNDKIVNLKTSDILRQCGNAMSVNVIEAIVKRLING</sequence>
<dbReference type="NCBIfam" id="TIGR00675">
    <property type="entry name" value="dcm"/>
    <property type="match status" value="1"/>
</dbReference>
<dbReference type="InterPro" id="IPR018117">
    <property type="entry name" value="C5_DNA_meth_AS"/>
</dbReference>
<dbReference type="Gene3D" id="3.90.120.10">
    <property type="entry name" value="DNA Methylase, subunit A, domain 2"/>
    <property type="match status" value="1"/>
</dbReference>
<dbReference type="PANTHER" id="PTHR46098">
    <property type="entry name" value="TRNA (CYTOSINE(38)-C(5))-METHYLTRANSFERASE"/>
    <property type="match status" value="1"/>
</dbReference>
<dbReference type="CDD" id="cd00315">
    <property type="entry name" value="Cyt_C5_DNA_methylase"/>
    <property type="match status" value="1"/>
</dbReference>
<organism evidence="9 10">
    <name type="scientific">Campylobacter iguaniorum</name>
    <dbReference type="NCBI Taxonomy" id="1244531"/>
    <lineage>
        <taxon>Bacteria</taxon>
        <taxon>Pseudomonadati</taxon>
        <taxon>Campylobacterota</taxon>
        <taxon>Epsilonproteobacteria</taxon>
        <taxon>Campylobacterales</taxon>
        <taxon>Campylobacteraceae</taxon>
        <taxon>Campylobacter</taxon>
    </lineage>
</organism>
<dbReference type="Pfam" id="PF00145">
    <property type="entry name" value="DNA_methylase"/>
    <property type="match status" value="1"/>
</dbReference>
<evidence type="ECO:0000256" key="8">
    <source>
        <dbReference type="RuleBase" id="RU000417"/>
    </source>
</evidence>
<dbReference type="PROSITE" id="PS51679">
    <property type="entry name" value="SAM_MT_C5"/>
    <property type="match status" value="1"/>
</dbReference>
<keyword evidence="10" id="KW-1185">Reference proteome</keyword>
<evidence type="ECO:0000256" key="7">
    <source>
        <dbReference type="RuleBase" id="RU000416"/>
    </source>
</evidence>
<dbReference type="PRINTS" id="PR00105">
    <property type="entry name" value="C5METTRFRASE"/>
</dbReference>
<feature type="active site" evidence="6">
    <location>
        <position position="73"/>
    </location>
</feature>
<dbReference type="OrthoDB" id="9813719at2"/>